<reference evidence="3 4" key="3">
    <citation type="submission" date="2023-06" db="EMBL/GenBank/DDBJ databases">
        <authorList>
            <person name="Zeman M."/>
            <person name="Kubasova T."/>
            <person name="Jahodarova E."/>
            <person name="Nykrynova M."/>
            <person name="Rychlik I."/>
        </authorList>
    </citation>
    <scope>NUCLEOTIDE SEQUENCE [LARGE SCALE GENOMIC DNA]</scope>
    <source>
        <strain evidence="3 4">ET39</strain>
    </source>
</reference>
<protein>
    <submittedName>
        <fullName evidence="3">Gfo/Idh/MocA family oxidoreductase</fullName>
    </submittedName>
</protein>
<dbReference type="EMBL" id="JAUDCG010000046">
    <property type="protein sequence ID" value="MDM8157817.1"/>
    <property type="molecule type" value="Genomic_DNA"/>
</dbReference>
<dbReference type="InterPro" id="IPR000683">
    <property type="entry name" value="Gfo/Idh/MocA-like_OxRdtase_N"/>
</dbReference>
<dbReference type="RefSeq" id="WP_289608260.1">
    <property type="nucleotide sequence ID" value="NZ_JAUDCG010000046.1"/>
</dbReference>
<dbReference type="SUPFAM" id="SSF55347">
    <property type="entry name" value="Glyceraldehyde-3-phosphate dehydrogenase-like, C-terminal domain"/>
    <property type="match status" value="1"/>
</dbReference>
<dbReference type="InterPro" id="IPR036291">
    <property type="entry name" value="NAD(P)-bd_dom_sf"/>
</dbReference>
<sequence length="329" mass="36781">MLKIATIGTNFIVDAFLSAVAANEGIECCAMYTRKREHARPLADKFHVPAIYTDLDEMLSEPSIDIVYIASPNSLHYVYAKQILNKGKHVICEKPFTSNKAQCAELFALAREKKRFLFEAIKTVHTANFNKIRELLPKLGDIKLVQSNFSQYSSRYDAYVNGEEPNIFNPAFSGGAIADIGIYCLHFIVALFGLPLEGRYEPNLGPNGIDTSGSGILKYPDFVASFSCAKDSTSECITQIQGTKGAISVHSQPSNCAQFTYHDRLNKTSEDLSLPVHEATLYEEVRDFVRIIQEDDVAEYERLRAETCQVMEVFEQLRKGAGIRYGDDC</sequence>
<proteinExistence type="predicted"/>
<dbReference type="InterPro" id="IPR055170">
    <property type="entry name" value="GFO_IDH_MocA-like_dom"/>
</dbReference>
<dbReference type="Gene3D" id="3.30.360.10">
    <property type="entry name" value="Dihydrodipicolinate Reductase, domain 2"/>
    <property type="match status" value="1"/>
</dbReference>
<organism evidence="3 4">
    <name type="scientific">Amedibacillus dolichus</name>
    <dbReference type="NCBI Taxonomy" id="31971"/>
    <lineage>
        <taxon>Bacteria</taxon>
        <taxon>Bacillati</taxon>
        <taxon>Bacillota</taxon>
        <taxon>Erysipelotrichia</taxon>
        <taxon>Erysipelotrichales</taxon>
        <taxon>Erysipelotrichaceae</taxon>
        <taxon>Amedibacillus</taxon>
    </lineage>
</organism>
<accession>A0ABT7UDX4</accession>
<reference evidence="3 4" key="1">
    <citation type="submission" date="2023-06" db="EMBL/GenBank/DDBJ databases">
        <title>Identification and characterization of horizontal gene transfer across gut microbiota members of farm animals based on homology search.</title>
        <authorList>
            <person name="Schwarzerova J."/>
            <person name="Nykrynova M."/>
            <person name="Jureckova K."/>
            <person name="Cejkova D."/>
            <person name="Rychlik I."/>
        </authorList>
    </citation>
    <scope>NUCLEOTIDE SEQUENCE [LARGE SCALE GENOMIC DNA]</scope>
    <source>
        <strain evidence="3 4">ET39</strain>
    </source>
</reference>
<dbReference type="Pfam" id="PF01408">
    <property type="entry name" value="GFO_IDH_MocA"/>
    <property type="match status" value="1"/>
</dbReference>
<dbReference type="PANTHER" id="PTHR43054">
    <property type="match status" value="1"/>
</dbReference>
<evidence type="ECO:0000259" key="2">
    <source>
        <dbReference type="Pfam" id="PF22725"/>
    </source>
</evidence>
<dbReference type="PANTHER" id="PTHR43054:SF1">
    <property type="entry name" value="SCYLLO-INOSITOL 2-DEHYDROGENASE (NADP(+)) IOLU"/>
    <property type="match status" value="1"/>
</dbReference>
<feature type="domain" description="Gfo/Idh/MocA-like oxidoreductase N-terminal" evidence="1">
    <location>
        <begin position="3"/>
        <end position="118"/>
    </location>
</feature>
<feature type="domain" description="GFO/IDH/MocA-like oxidoreductase" evidence="2">
    <location>
        <begin position="138"/>
        <end position="247"/>
    </location>
</feature>
<dbReference type="SUPFAM" id="SSF51735">
    <property type="entry name" value="NAD(P)-binding Rossmann-fold domains"/>
    <property type="match status" value="1"/>
</dbReference>
<keyword evidence="4" id="KW-1185">Reference proteome</keyword>
<evidence type="ECO:0000313" key="4">
    <source>
        <dbReference type="Proteomes" id="UP001529340"/>
    </source>
</evidence>
<gene>
    <name evidence="3" type="ORF">QUV96_09225</name>
</gene>
<name>A0ABT7UDX4_9FIRM</name>
<evidence type="ECO:0000259" key="1">
    <source>
        <dbReference type="Pfam" id="PF01408"/>
    </source>
</evidence>
<reference evidence="4" key="2">
    <citation type="submission" date="2023-06" db="EMBL/GenBank/DDBJ databases">
        <title>Identification and characterization of horizontal gene transfer across gut microbiota members of farm animals based on homology search.</title>
        <authorList>
            <person name="Zeman M."/>
            <person name="Kubasova T."/>
            <person name="Jahodarova E."/>
            <person name="Nykrynova M."/>
            <person name="Rychlik I."/>
        </authorList>
    </citation>
    <scope>NUCLEOTIDE SEQUENCE [LARGE SCALE GENOMIC DNA]</scope>
    <source>
        <strain evidence="4">ET39</strain>
    </source>
</reference>
<dbReference type="Proteomes" id="UP001529340">
    <property type="component" value="Unassembled WGS sequence"/>
</dbReference>
<comment type="caution">
    <text evidence="3">The sequence shown here is derived from an EMBL/GenBank/DDBJ whole genome shotgun (WGS) entry which is preliminary data.</text>
</comment>
<evidence type="ECO:0000313" key="3">
    <source>
        <dbReference type="EMBL" id="MDM8157817.1"/>
    </source>
</evidence>
<dbReference type="Gene3D" id="3.40.50.720">
    <property type="entry name" value="NAD(P)-binding Rossmann-like Domain"/>
    <property type="match status" value="1"/>
</dbReference>
<dbReference type="Pfam" id="PF22725">
    <property type="entry name" value="GFO_IDH_MocA_C3"/>
    <property type="match status" value="1"/>
</dbReference>